<dbReference type="GO" id="GO:0008061">
    <property type="term" value="F:chitin binding"/>
    <property type="evidence" value="ECO:0007669"/>
    <property type="project" value="UniProtKB-KW"/>
</dbReference>
<comment type="caution">
    <text evidence="17">The sequence shown here is derived from an EMBL/GenBank/DDBJ whole genome shotgun (WGS) entry which is preliminary data.</text>
</comment>
<proteinExistence type="inferred from homology"/>
<evidence type="ECO:0000256" key="8">
    <source>
        <dbReference type="ARBA" id="ARBA00023157"/>
    </source>
</evidence>
<dbReference type="FunFam" id="3.20.20.80:FF:000007">
    <property type="entry name" value="Acidic mammalian chitinase"/>
    <property type="match status" value="1"/>
</dbReference>
<dbReference type="Gene3D" id="3.10.50.10">
    <property type="match status" value="1"/>
</dbReference>
<feature type="compositionally biased region" description="Basic and acidic residues" evidence="13">
    <location>
        <begin position="1363"/>
        <end position="1377"/>
    </location>
</feature>
<feature type="compositionally biased region" description="Acidic residues" evidence="13">
    <location>
        <begin position="2237"/>
        <end position="2251"/>
    </location>
</feature>
<feature type="region of interest" description="Disordered" evidence="13">
    <location>
        <begin position="1163"/>
        <end position="1185"/>
    </location>
</feature>
<feature type="compositionally biased region" description="Polar residues" evidence="13">
    <location>
        <begin position="1168"/>
        <end position="1179"/>
    </location>
</feature>
<feature type="chain" id="PRO_5039934369" description="chitinase" evidence="14">
    <location>
        <begin position="26"/>
        <end position="2540"/>
    </location>
</feature>
<evidence type="ECO:0000256" key="14">
    <source>
        <dbReference type="SAM" id="SignalP"/>
    </source>
</evidence>
<organism evidence="17 18">
    <name type="scientific">Polypedilum vanderplanki</name>
    <name type="common">Sleeping chironomid midge</name>
    <dbReference type="NCBI Taxonomy" id="319348"/>
    <lineage>
        <taxon>Eukaryota</taxon>
        <taxon>Metazoa</taxon>
        <taxon>Ecdysozoa</taxon>
        <taxon>Arthropoda</taxon>
        <taxon>Hexapoda</taxon>
        <taxon>Insecta</taxon>
        <taxon>Pterygota</taxon>
        <taxon>Neoptera</taxon>
        <taxon>Endopterygota</taxon>
        <taxon>Diptera</taxon>
        <taxon>Nematocera</taxon>
        <taxon>Chironomoidea</taxon>
        <taxon>Chironomidae</taxon>
        <taxon>Chironominae</taxon>
        <taxon>Polypedilum</taxon>
        <taxon>Polypedilum</taxon>
    </lineage>
</organism>
<feature type="region of interest" description="Disordered" evidence="13">
    <location>
        <begin position="2326"/>
        <end position="2347"/>
    </location>
</feature>
<name>A0A9J6CAK0_POLVA</name>
<feature type="compositionally biased region" description="Polar residues" evidence="13">
    <location>
        <begin position="685"/>
        <end position="699"/>
    </location>
</feature>
<sequence>MRLIHNGLGILVAFLAASFINNAASEPRVVCYYTNWSVYRPGTAKFNPQNINPYLCTHLIYAFGGFTKDNQLKPFDKYQDIEQGGYAKFTGLKTYNKELKTMLAIGGWNEGSTRFSPLVASADRRAQLVKNTIKFLRQNKFDGLDLDWEYPAFRDGGKAKDRENYAKLVQELREEFDREHQKTGRPRLLLTMAVPAGFEYIDKGYDVPKLNKYLDWFNLLSYDYHSAYEPAVNHHAPLYPIEEENEYSFDNDLNINATINYYIKSGADRDKLVLGIPTYGRSYTLFNPESNEIGAPADGPGDQGDATREKGYLAYYEICQSLKEPDSTWTVVQPNPEALGPYAYSENQWVGYDDEEIVRRKSEFVVEQKLGGIMFWSIDNDDFRGLCNNKPYPLIEAAKESYLDGLENGVQRKSLSGANKRKQTTTTTRKPDSKKSGKTTTPAPPTTPTSGSDFKCEEEGFYPHPSDCAKYFWCLEAPGLGIVAHHFSCPSGLLFNKQADSCDYARNVYCTTKKATTTTEAAPVWTTTVKTTTTTSEKPIYNKVSSIYKAPSRTTTTTTLSPAIDIDSSDLEQEDPKVIKELIELIKKAGGIEELEKQISIQEDNSNSGGKSSATTPATLINKTLVDKFKNRASLFKTRPIFNGASQAERKTVEQKTSSTSTQKAIASSSSSSDEKSSSVAKKYNSINRFSRPEPQNTGVDEIPQDDAVLIEKPQYTSIQRRRPVKPEVIAENDYNNDSDRSNENTSKLSSVREDEVSKKYTSITRQRKPVVTEVVESEEDEDEDEIEDEEEEEEITTKSTTVATKAPTKYINLSRRRSTTAAPDEKPQQQEEKIEAVQASTQSSSSFRRRVTTTVVPTSSAVTQAAVAVTEKTVLTLDNNSDNQILPRFSLDNTLFKREQDSLNVNRHLHDDDDDINHIALPTESITENLPIPDTTITITTTTQFPSLSLSSQINNANNEQVNESATESVTDSSVDDIDLTTIINDNDDEIIENGLSKNNVNIQKTNFFAPRPFARTKPSPSSTISTSSLSPTRNFPSRKNFNSKSDIIDNETSPTKTIRRRPTVTRTFASTTESSDEEDEAPRTRPTYSYRPGYRGTARFRYSTSKTGEYDKSRLEGNYQPIDDNRLRSLNLERANNRPATTATTERTTIEDRTTTRRRPFATRTQAVSKTSTQAPESNEETTTEYRIIEAKNRFNLNEGERPDRIRFELSAGGKINFGSSFTKAKEKPTLATKEPDSKVKVITGPLDKSPLIESGRLYKKGHVEEIPIQKEPESVTVQSHSNKLDLSEIPLNKSDIASFVSNDDLKSDETTKRPRLKPSVVGFKKRIENEEEPSTTASIEEIETTTKTRSRLRPSQSRFAQREQARIEGEVKDELSEEISSKKILTRNRISQRGRERSDSSEREFVRKSQITPDQNDRSETASPKSFQSRFSGRTRAQVAKEINSLQESTASEELTTKSYLTRVKASDLFLKNRKSNAVADSENSESQNNFEETSTLRERFRPNKNRFVTQESSTDFDIQDLVTDRPSFEENEIDFTTIENSEEETTENSLLEASSHLPPKRLTIRKRPAKKINFTATRQTITESGNDIGKEIENTSSSIFTSESDDDEIYETEIETATDEKKFETTTTENILVPASKPTRRVLVTRKRVSTEKPAEEEEQSAEREPVIPRTTTRKRVIAIKTKTGVIKQTVELGNYETTEPSTEAPVDESAKIEDSDVIRKRIKVYRSRATTERIVEESSTHKPIYTRTKIYRRPVKTEDETSEASVDTSTSERIRTSPRRRIVKVTRRPTQAAAIVTEETENERVESEEPIIESSSIAPKKVFKKILRTKTPRVIADRPLEEDSLVIKSEDEIQQIDQANEEKGDENNEENVEVSSEEPSSRPLLKYPTRPNGRVQSVTIRKRPAFAQTSRTSTVHPASTRFGGANITPTRTKQVTRKRYRPSSSVSTEAAIVDEIDNEKRIELGEKRKKIFSAKGGNYRKTSSTTNAPNITPHTDTESEINEYDDEDTTDISQTNINNDGILQNKPRFSLNRYKTSTTPKPTTLHHVFAIDEDEETQKARNGTSQAENADEVIKKLQKLIEINRIVEVYSKEEKLKLLKNKKLKSIKAGELTVEKPPVVDKFGEISRHVVIKLAKPAVNVTVNATTESPEESRSAKSIMFAETVFGKAETSTISLEGLFEREKKELEQKDEKKVEISSASQLNEKKPIVISIANLDQVILSKVQRTSNGDGSEDTTTENSVDEETTTLARPTVGPTSVRKNQARVTIRARNPLTSRRTTDATTLPATTTSVKTSPVFLTTNRPRTTRIVRKRITNTATTPGKTVTVSTTPQTTIPSTTTTSLSKTSRFPVIEQFSNELDDEVASILPALTSVRPRKAPQPVTVINSDIATHRALKTIPITPIQIETSSIKSIPTTTFDKILEHQYKIKGLDVDFEEEKVEEEEKLIGVLGSQVKVVLHSVSADPEKTKIECLEHGNYPHPLSCSMYISCARNRGFLEGYIFSCGEEMSFDPATGVCDWNYKIGCTRNNVKILHN</sequence>
<dbReference type="SMART" id="SM00494">
    <property type="entry name" value="ChtBD2"/>
    <property type="match status" value="2"/>
</dbReference>
<feature type="compositionally biased region" description="Polar residues" evidence="13">
    <location>
        <begin position="2016"/>
        <end position="2027"/>
    </location>
</feature>
<comment type="catalytic activity">
    <reaction evidence="1">
        <text>Random endo-hydrolysis of N-acetyl-beta-D-glucosaminide (1-&gt;4)-beta-linkages in chitin and chitodextrins.</text>
        <dbReference type="EC" id="3.2.1.14"/>
    </reaction>
</comment>
<feature type="region of interest" description="Disordered" evidence="13">
    <location>
        <begin position="1761"/>
        <end position="1780"/>
    </location>
</feature>
<dbReference type="EMBL" id="JADBJN010000002">
    <property type="protein sequence ID" value="KAG5679148.1"/>
    <property type="molecule type" value="Genomic_DNA"/>
</dbReference>
<dbReference type="Gene3D" id="3.20.20.80">
    <property type="entry name" value="Glycosidases"/>
    <property type="match status" value="1"/>
</dbReference>
<evidence type="ECO:0000313" key="18">
    <source>
        <dbReference type="Proteomes" id="UP001107558"/>
    </source>
</evidence>
<dbReference type="Pfam" id="PF01607">
    <property type="entry name" value="CBM_14"/>
    <property type="match status" value="2"/>
</dbReference>
<evidence type="ECO:0000256" key="12">
    <source>
        <dbReference type="RuleBase" id="RU000489"/>
    </source>
</evidence>
<feature type="domain" description="GH18" evidence="16">
    <location>
        <begin position="27"/>
        <end position="405"/>
    </location>
</feature>
<evidence type="ECO:0000256" key="5">
    <source>
        <dbReference type="ARBA" id="ARBA00022729"/>
    </source>
</evidence>
<feature type="region of interest" description="Disordered" evidence="13">
    <location>
        <begin position="1330"/>
        <end position="1457"/>
    </location>
</feature>
<feature type="region of interest" description="Disordered" evidence="13">
    <location>
        <begin position="1863"/>
        <end position="1896"/>
    </location>
</feature>
<feature type="domain" description="Chitin-binding type-2" evidence="15">
    <location>
        <begin position="453"/>
        <end position="512"/>
    </location>
</feature>
<feature type="compositionally biased region" description="Polar residues" evidence="13">
    <location>
        <begin position="1447"/>
        <end position="1457"/>
    </location>
</feature>
<keyword evidence="4" id="KW-0147">Chitin-binding</keyword>
<keyword evidence="6 12" id="KW-0378">Hydrolase</keyword>
<dbReference type="InterPro" id="IPR002557">
    <property type="entry name" value="Chitin-bd_dom"/>
</dbReference>
<evidence type="ECO:0000256" key="2">
    <source>
        <dbReference type="ARBA" id="ARBA00009121"/>
    </source>
</evidence>
<feature type="compositionally biased region" description="Low complexity" evidence="13">
    <location>
        <begin position="655"/>
        <end position="683"/>
    </location>
</feature>
<keyword evidence="18" id="KW-1185">Reference proteome</keyword>
<feature type="region of interest" description="Disordered" evidence="13">
    <location>
        <begin position="1911"/>
        <end position="1932"/>
    </location>
</feature>
<feature type="compositionally biased region" description="Acidic residues" evidence="13">
    <location>
        <begin position="776"/>
        <end position="795"/>
    </location>
</feature>
<dbReference type="GO" id="GO:0006032">
    <property type="term" value="P:chitin catabolic process"/>
    <property type="evidence" value="ECO:0007669"/>
    <property type="project" value="UniProtKB-KW"/>
</dbReference>
<evidence type="ECO:0000256" key="3">
    <source>
        <dbReference type="ARBA" id="ARBA00012729"/>
    </source>
</evidence>
<feature type="compositionally biased region" description="Low complexity" evidence="13">
    <location>
        <begin position="1020"/>
        <end position="1034"/>
    </location>
</feature>
<dbReference type="PROSITE" id="PS01095">
    <property type="entry name" value="GH18_1"/>
    <property type="match status" value="1"/>
</dbReference>
<dbReference type="SUPFAM" id="SSF51445">
    <property type="entry name" value="(Trans)glycosidases"/>
    <property type="match status" value="1"/>
</dbReference>
<dbReference type="GO" id="GO:0000272">
    <property type="term" value="P:polysaccharide catabolic process"/>
    <property type="evidence" value="ECO:0007669"/>
    <property type="project" value="UniProtKB-KW"/>
</dbReference>
<dbReference type="EC" id="3.2.1.14" evidence="3"/>
<dbReference type="InterPro" id="IPR036508">
    <property type="entry name" value="Chitin-bd_dom_sf"/>
</dbReference>
<dbReference type="GO" id="GO:0008843">
    <property type="term" value="F:endochitinase activity"/>
    <property type="evidence" value="ECO:0007669"/>
    <property type="project" value="UniProtKB-EC"/>
</dbReference>
<dbReference type="OrthoDB" id="73875at2759"/>
<dbReference type="PANTHER" id="PTHR11177">
    <property type="entry name" value="CHITINASE"/>
    <property type="match status" value="1"/>
</dbReference>
<feature type="region of interest" description="Disordered" evidence="13">
    <location>
        <begin position="2230"/>
        <end position="2296"/>
    </location>
</feature>
<evidence type="ECO:0000259" key="16">
    <source>
        <dbReference type="PROSITE" id="PS51910"/>
    </source>
</evidence>
<evidence type="ECO:0000256" key="4">
    <source>
        <dbReference type="ARBA" id="ARBA00022669"/>
    </source>
</evidence>
<protein>
    <recommendedName>
        <fullName evidence="3">chitinase</fullName>
        <ecNumber evidence="3">3.2.1.14</ecNumber>
    </recommendedName>
</protein>
<dbReference type="SMART" id="SM00636">
    <property type="entry name" value="Glyco_18"/>
    <property type="match status" value="1"/>
</dbReference>
<feature type="compositionally biased region" description="Polar residues" evidence="13">
    <location>
        <begin position="1035"/>
        <end position="1058"/>
    </location>
</feature>
<comment type="similarity">
    <text evidence="2">Belongs to the glycosyl hydrolase 18 family. Chitinase class II subfamily.</text>
</comment>
<feature type="compositionally biased region" description="Polar residues" evidence="13">
    <location>
        <begin position="1985"/>
        <end position="1999"/>
    </location>
</feature>
<feature type="compositionally biased region" description="Basic and acidic residues" evidence="13">
    <location>
        <begin position="824"/>
        <end position="836"/>
    </location>
</feature>
<dbReference type="PROSITE" id="PS50940">
    <property type="entry name" value="CHIT_BIND_II"/>
    <property type="match status" value="2"/>
</dbReference>
<dbReference type="InterPro" id="IPR050314">
    <property type="entry name" value="Glycosyl_Hydrlase_18"/>
</dbReference>
<evidence type="ECO:0000256" key="10">
    <source>
        <dbReference type="ARBA" id="ARBA00023295"/>
    </source>
</evidence>
<dbReference type="FunFam" id="2.170.140.10:FF:000005">
    <property type="entry name" value="Acidic mammalian chitinase"/>
    <property type="match status" value="1"/>
</dbReference>
<keyword evidence="5 14" id="KW-0732">Signal</keyword>
<feature type="domain" description="Chitin-binding type-2" evidence="15">
    <location>
        <begin position="2474"/>
        <end position="2532"/>
    </location>
</feature>
<keyword evidence="7" id="KW-0146">Chitin degradation</keyword>
<dbReference type="PANTHER" id="PTHR11177:SF399">
    <property type="entry name" value="CHITINASE 6, ISOFORM C"/>
    <property type="match status" value="1"/>
</dbReference>
<evidence type="ECO:0000256" key="6">
    <source>
        <dbReference type="ARBA" id="ARBA00022801"/>
    </source>
</evidence>
<keyword evidence="8" id="KW-1015">Disulfide bond</keyword>
<feature type="compositionally biased region" description="Polar residues" evidence="13">
    <location>
        <begin position="2252"/>
        <end position="2270"/>
    </location>
</feature>
<dbReference type="GO" id="GO:0005576">
    <property type="term" value="C:extracellular region"/>
    <property type="evidence" value="ECO:0007669"/>
    <property type="project" value="InterPro"/>
</dbReference>
<evidence type="ECO:0000256" key="11">
    <source>
        <dbReference type="ARBA" id="ARBA00023326"/>
    </source>
</evidence>
<feature type="compositionally biased region" description="Polar residues" evidence="13">
    <location>
        <begin position="1912"/>
        <end position="1922"/>
    </location>
</feature>
<keyword evidence="9" id="KW-0119">Carbohydrate metabolism</keyword>
<feature type="region of interest" description="Disordered" evidence="13">
    <location>
        <begin position="647"/>
        <end position="755"/>
    </location>
</feature>
<dbReference type="InterPro" id="IPR017853">
    <property type="entry name" value="GH"/>
</dbReference>
<dbReference type="InterPro" id="IPR029070">
    <property type="entry name" value="Chitinase_insertion_sf"/>
</dbReference>
<dbReference type="Proteomes" id="UP001107558">
    <property type="component" value="Chromosome 2"/>
</dbReference>
<feature type="region of interest" description="Disordered" evidence="13">
    <location>
        <begin position="413"/>
        <end position="454"/>
    </location>
</feature>
<dbReference type="Pfam" id="PF00704">
    <property type="entry name" value="Glyco_hydro_18"/>
    <property type="match status" value="1"/>
</dbReference>
<feature type="compositionally biased region" description="Basic and acidic residues" evidence="13">
    <location>
        <begin position="1396"/>
        <end position="1410"/>
    </location>
</feature>
<dbReference type="FunFam" id="3.10.50.10:FF:000004">
    <property type="entry name" value="Chitinase 5"/>
    <property type="match status" value="1"/>
</dbReference>
<feature type="region of interest" description="Disordered" evidence="13">
    <location>
        <begin position="1982"/>
        <end position="2029"/>
    </location>
</feature>
<reference evidence="17" key="1">
    <citation type="submission" date="2021-03" db="EMBL/GenBank/DDBJ databases">
        <title>Chromosome level genome of the anhydrobiotic midge Polypedilum vanderplanki.</title>
        <authorList>
            <person name="Yoshida Y."/>
            <person name="Kikawada T."/>
            <person name="Gusev O."/>
        </authorList>
    </citation>
    <scope>NUCLEOTIDE SEQUENCE</scope>
    <source>
        <strain evidence="17">NIAS01</strain>
        <tissue evidence="17">Whole body or cell culture</tissue>
    </source>
</reference>
<dbReference type="InterPro" id="IPR001223">
    <property type="entry name" value="Glyco_hydro18_cat"/>
</dbReference>
<accession>A0A9J6CAK0</accession>
<dbReference type="PROSITE" id="PS51910">
    <property type="entry name" value="GH18_2"/>
    <property type="match status" value="1"/>
</dbReference>
<dbReference type="SUPFAM" id="SSF57625">
    <property type="entry name" value="Invertebrate chitin-binding proteins"/>
    <property type="match status" value="2"/>
</dbReference>
<evidence type="ECO:0000259" key="15">
    <source>
        <dbReference type="PROSITE" id="PS50940"/>
    </source>
</evidence>
<keyword evidence="11" id="KW-0624">Polysaccharide degradation</keyword>
<feature type="region of interest" description="Disordered" evidence="13">
    <location>
        <begin position="771"/>
        <end position="852"/>
    </location>
</feature>
<evidence type="ECO:0000256" key="9">
    <source>
        <dbReference type="ARBA" id="ARBA00023277"/>
    </source>
</evidence>
<feature type="compositionally biased region" description="Low complexity" evidence="13">
    <location>
        <begin position="2286"/>
        <end position="2296"/>
    </location>
</feature>
<gene>
    <name evidence="17" type="ORF">PVAND_008739</name>
</gene>
<dbReference type="Gene3D" id="2.170.140.10">
    <property type="entry name" value="Chitin binding domain"/>
    <property type="match status" value="2"/>
</dbReference>
<feature type="compositionally biased region" description="Acidic residues" evidence="13">
    <location>
        <begin position="1872"/>
        <end position="1881"/>
    </location>
</feature>
<dbReference type="InterPro" id="IPR011583">
    <property type="entry name" value="Chitinase_II/V-like_cat"/>
</dbReference>
<dbReference type="InterPro" id="IPR001579">
    <property type="entry name" value="Glyco_hydro_18_chit_AS"/>
</dbReference>
<feature type="compositionally biased region" description="Polar residues" evidence="13">
    <location>
        <begin position="1424"/>
        <end position="1435"/>
    </location>
</feature>
<evidence type="ECO:0000256" key="13">
    <source>
        <dbReference type="SAM" id="MobiDB-lite"/>
    </source>
</evidence>
<evidence type="ECO:0000313" key="17">
    <source>
        <dbReference type="EMBL" id="KAG5679148.1"/>
    </source>
</evidence>
<keyword evidence="10 12" id="KW-0326">Glycosidase</keyword>
<feature type="region of interest" description="Disordered" evidence="13">
    <location>
        <begin position="1013"/>
        <end position="1097"/>
    </location>
</feature>
<feature type="compositionally biased region" description="Low complexity" evidence="13">
    <location>
        <begin position="837"/>
        <end position="852"/>
    </location>
</feature>
<dbReference type="CDD" id="cd02872">
    <property type="entry name" value="GH18_chitolectin_chitotriosidase"/>
    <property type="match status" value="1"/>
</dbReference>
<evidence type="ECO:0000256" key="1">
    <source>
        <dbReference type="ARBA" id="ARBA00000822"/>
    </source>
</evidence>
<evidence type="ECO:0000256" key="7">
    <source>
        <dbReference type="ARBA" id="ARBA00023024"/>
    </source>
</evidence>
<dbReference type="SUPFAM" id="SSF54556">
    <property type="entry name" value="Chitinase insertion domain"/>
    <property type="match status" value="1"/>
</dbReference>
<feature type="compositionally biased region" description="Acidic residues" evidence="13">
    <location>
        <begin position="2003"/>
        <end position="2015"/>
    </location>
</feature>
<feature type="signal peptide" evidence="14">
    <location>
        <begin position="1"/>
        <end position="25"/>
    </location>
</feature>